<dbReference type="InterPro" id="IPR003462">
    <property type="entry name" value="ODC_Mu_crystall"/>
</dbReference>
<dbReference type="Gene3D" id="3.30.1780.10">
    <property type="entry name" value="ornithine cyclodeaminase, domain 1"/>
    <property type="match status" value="1"/>
</dbReference>
<evidence type="ECO:0000256" key="1">
    <source>
        <dbReference type="ARBA" id="ARBA00008903"/>
    </source>
</evidence>
<accession>A0A2R5G7D3</accession>
<evidence type="ECO:0000313" key="2">
    <source>
        <dbReference type="EMBL" id="GBG26962.1"/>
    </source>
</evidence>
<dbReference type="PIRSF" id="PIRSF001439">
    <property type="entry name" value="CryM"/>
    <property type="match status" value="1"/>
</dbReference>
<dbReference type="PANTHER" id="PTHR13812">
    <property type="entry name" value="KETIMINE REDUCTASE MU-CRYSTALLIN"/>
    <property type="match status" value="1"/>
</dbReference>
<protein>
    <submittedName>
        <fullName evidence="2">Ketimine reductase mu-crystallin</fullName>
    </submittedName>
</protein>
<dbReference type="Pfam" id="PF02423">
    <property type="entry name" value="OCD_Mu_crystall"/>
    <property type="match status" value="1"/>
</dbReference>
<dbReference type="InterPro" id="IPR036291">
    <property type="entry name" value="NAD(P)-bd_dom_sf"/>
</dbReference>
<reference evidence="2 3" key="1">
    <citation type="submission" date="2017-12" db="EMBL/GenBank/DDBJ databases">
        <title>Sequencing, de novo assembly and annotation of complete genome of a new Thraustochytrid species, strain FCC1311.</title>
        <authorList>
            <person name="Sedici K."/>
            <person name="Godart F."/>
            <person name="Aiese Cigliano R."/>
            <person name="Sanseverino W."/>
            <person name="Barakat M."/>
            <person name="Ortet P."/>
            <person name="Marechal E."/>
            <person name="Cagnac O."/>
            <person name="Amato A."/>
        </authorList>
    </citation>
    <scope>NUCLEOTIDE SEQUENCE [LARGE SCALE GENOMIC DNA]</scope>
</reference>
<dbReference type="SUPFAM" id="SSF51735">
    <property type="entry name" value="NAD(P)-binding Rossmann-fold domains"/>
    <property type="match status" value="1"/>
</dbReference>
<dbReference type="Proteomes" id="UP000241890">
    <property type="component" value="Unassembled WGS sequence"/>
</dbReference>
<comment type="similarity">
    <text evidence="1">Belongs to the ornithine cyclodeaminase/mu-crystallin family.</text>
</comment>
<comment type="caution">
    <text evidence="2">The sequence shown here is derived from an EMBL/GenBank/DDBJ whole genome shotgun (WGS) entry which is preliminary data.</text>
</comment>
<dbReference type="OrthoDB" id="41492at2759"/>
<name>A0A2R5G7D3_9STRA</name>
<dbReference type="PANTHER" id="PTHR13812:SF19">
    <property type="entry name" value="KETIMINE REDUCTASE MU-CRYSTALLIN"/>
    <property type="match status" value="1"/>
</dbReference>
<organism evidence="2 3">
    <name type="scientific">Hondaea fermentalgiana</name>
    <dbReference type="NCBI Taxonomy" id="2315210"/>
    <lineage>
        <taxon>Eukaryota</taxon>
        <taxon>Sar</taxon>
        <taxon>Stramenopiles</taxon>
        <taxon>Bigyra</taxon>
        <taxon>Labyrinthulomycetes</taxon>
        <taxon>Thraustochytrida</taxon>
        <taxon>Thraustochytriidae</taxon>
        <taxon>Hondaea</taxon>
    </lineage>
</organism>
<dbReference type="GO" id="GO:0005737">
    <property type="term" value="C:cytoplasm"/>
    <property type="evidence" value="ECO:0007669"/>
    <property type="project" value="TreeGrafter"/>
</dbReference>
<keyword evidence="3" id="KW-1185">Reference proteome</keyword>
<dbReference type="InParanoid" id="A0A2R5G7D3"/>
<dbReference type="InterPro" id="IPR023401">
    <property type="entry name" value="ODC_N"/>
</dbReference>
<gene>
    <name evidence="2" type="ORF">FCC1311_031852</name>
</gene>
<dbReference type="AlphaFoldDB" id="A0A2R5G7D3"/>
<sequence>MLVLSDNVVREHAVTWRIIAANERAFAALHAGTAIVPPRIVLEFANTEGASLFKPGAFEDEAVFGQKVINVRPGNAARGMGTTPAVTMLFDKASGAPVCLLNATYLTALRTAAGSAVATARVAPQDVRCLVIFGAGLQAEAHATTMCCVRDFDKVVIINRDQNRADALSAQLRERLVSMPRGPDAQTLGDNVPQISTISSEDTLAVEAACRRANVICTTTGSPVPLFRGEWLQPGTHVNAVGSYLPANAELDVTTISRCERLIVDTDEAWDAGDLLNALSEGAVKKDLAVSLGALIASGVTPPATHAADSGLGPKGISVFKSVGSAIQDIASALQVYADIKAMQASATGSAVSIAIQEVQL</sequence>
<proteinExistence type="inferred from homology"/>
<evidence type="ECO:0000313" key="3">
    <source>
        <dbReference type="Proteomes" id="UP000241890"/>
    </source>
</evidence>
<dbReference type="Gene3D" id="3.40.50.720">
    <property type="entry name" value="NAD(P)-binding Rossmann-like Domain"/>
    <property type="match status" value="1"/>
</dbReference>
<dbReference type="EMBL" id="BEYU01000026">
    <property type="protein sequence ID" value="GBG26962.1"/>
    <property type="molecule type" value="Genomic_DNA"/>
</dbReference>